<comment type="caution">
    <text evidence="1">The sequence shown here is derived from an EMBL/GenBank/DDBJ whole genome shotgun (WGS) entry which is preliminary data.</text>
</comment>
<name>A0ABQ6CPA4_9HYPH</name>
<dbReference type="EMBL" id="BSPC01000026">
    <property type="protein sequence ID" value="GLS20067.1"/>
    <property type="molecule type" value="Genomic_DNA"/>
</dbReference>
<evidence type="ECO:0000313" key="1">
    <source>
        <dbReference type="EMBL" id="GLS20067.1"/>
    </source>
</evidence>
<accession>A0ABQ6CPA4</accession>
<gene>
    <name evidence="1" type="ORF">GCM10007874_30840</name>
</gene>
<keyword evidence="2" id="KW-1185">Reference proteome</keyword>
<reference evidence="2" key="1">
    <citation type="journal article" date="2019" name="Int. J. Syst. Evol. Microbiol.">
        <title>The Global Catalogue of Microorganisms (GCM) 10K type strain sequencing project: providing services to taxonomists for standard genome sequencing and annotation.</title>
        <authorList>
            <consortium name="The Broad Institute Genomics Platform"/>
            <consortium name="The Broad Institute Genome Sequencing Center for Infectious Disease"/>
            <person name="Wu L."/>
            <person name="Ma J."/>
        </authorList>
    </citation>
    <scope>NUCLEOTIDE SEQUENCE [LARGE SCALE GENOMIC DNA]</scope>
    <source>
        <strain evidence="2">NBRC 101365</strain>
    </source>
</reference>
<organism evidence="1 2">
    <name type="scientific">Labrys miyagiensis</name>
    <dbReference type="NCBI Taxonomy" id="346912"/>
    <lineage>
        <taxon>Bacteria</taxon>
        <taxon>Pseudomonadati</taxon>
        <taxon>Pseudomonadota</taxon>
        <taxon>Alphaproteobacteria</taxon>
        <taxon>Hyphomicrobiales</taxon>
        <taxon>Xanthobacteraceae</taxon>
        <taxon>Labrys</taxon>
    </lineage>
</organism>
<proteinExistence type="predicted"/>
<dbReference type="Proteomes" id="UP001156882">
    <property type="component" value="Unassembled WGS sequence"/>
</dbReference>
<sequence length="54" mass="5824">MASLRKVGKAFALAAGIGWSHVAAQTTFRLLADGSYRRHFEALRPRLAKAVAAI</sequence>
<evidence type="ECO:0000313" key="2">
    <source>
        <dbReference type="Proteomes" id="UP001156882"/>
    </source>
</evidence>
<protein>
    <submittedName>
        <fullName evidence="1">Uncharacterized protein</fullName>
    </submittedName>
</protein>